<proteinExistence type="predicted"/>
<feature type="signal peptide" evidence="1">
    <location>
        <begin position="1"/>
        <end position="19"/>
    </location>
</feature>
<evidence type="ECO:0008006" key="4">
    <source>
        <dbReference type="Google" id="ProtNLM"/>
    </source>
</evidence>
<evidence type="ECO:0000313" key="2">
    <source>
        <dbReference type="EMBL" id="MCP9550893.1"/>
    </source>
</evidence>
<dbReference type="EMBL" id="JANDWU010000059">
    <property type="protein sequence ID" value="MCP9550893.1"/>
    <property type="molecule type" value="Genomic_DNA"/>
</dbReference>
<protein>
    <recommendedName>
        <fullName evidence="4">Lipocalin-like domain-containing protein</fullName>
    </recommendedName>
</protein>
<reference evidence="2" key="1">
    <citation type="submission" date="2022-07" db="EMBL/GenBank/DDBJ databases">
        <title>Prevotella copri.</title>
        <authorList>
            <person name="Yang C."/>
        </authorList>
    </citation>
    <scope>NUCLEOTIDE SEQUENCE</scope>
    <source>
        <strain evidence="2">HF1805</strain>
    </source>
</reference>
<keyword evidence="1" id="KW-0732">Signal</keyword>
<gene>
    <name evidence="2" type="ORF">NNC68_15715</name>
</gene>
<dbReference type="AlphaFoldDB" id="A0AAW5IE92"/>
<name>A0AAW5IE92_9BACT</name>
<sequence>MKKLFTLIVAAFMAVSVNAQTETPLVLGGGWNAGFAYDADVYDFTISKMYGAAEFACNVNSADYPKYILEFEDPLPANCQVNYTWKASADAEGEATPAYGRAVGDGTTKKYELVFDPEHPYIVGVSVQHTDDEEVNLKVKKLTLVGADNSEKQVYASFTDWAGTDNTVANKYKGIVSFDKLWQQLAINGLAGKSNVTVKVKLAEPTPNVQMCVDYEDDSHEWPSFGGSDEVTFTTKEGAVIKNVGIQYTDQENNPAKVSVLGAWLVDTPTGISKVENLEVAKDGKCFNLAGQQVGKNYKGVVIKNGKKMVIK</sequence>
<comment type="caution">
    <text evidence="2">The sequence shown here is derived from an EMBL/GenBank/DDBJ whole genome shotgun (WGS) entry which is preliminary data.</text>
</comment>
<accession>A0AAW5IE92</accession>
<evidence type="ECO:0000256" key="1">
    <source>
        <dbReference type="SAM" id="SignalP"/>
    </source>
</evidence>
<organism evidence="2 3">
    <name type="scientific">Segatella copri</name>
    <dbReference type="NCBI Taxonomy" id="165179"/>
    <lineage>
        <taxon>Bacteria</taxon>
        <taxon>Pseudomonadati</taxon>
        <taxon>Bacteroidota</taxon>
        <taxon>Bacteroidia</taxon>
        <taxon>Bacteroidales</taxon>
        <taxon>Prevotellaceae</taxon>
        <taxon>Segatella</taxon>
    </lineage>
</organism>
<dbReference type="RefSeq" id="WP_254971780.1">
    <property type="nucleotide sequence ID" value="NZ_JANDWU010000059.1"/>
</dbReference>
<evidence type="ECO:0000313" key="3">
    <source>
        <dbReference type="Proteomes" id="UP001205506"/>
    </source>
</evidence>
<feature type="chain" id="PRO_5043375052" description="Lipocalin-like domain-containing protein" evidence="1">
    <location>
        <begin position="20"/>
        <end position="312"/>
    </location>
</feature>
<dbReference type="Proteomes" id="UP001205506">
    <property type="component" value="Unassembled WGS sequence"/>
</dbReference>